<accession>A0A507AMV3</accession>
<evidence type="ECO:0000256" key="11">
    <source>
        <dbReference type="SAM" id="MobiDB-lite"/>
    </source>
</evidence>
<keyword evidence="3" id="KW-0813">Transport</keyword>
<dbReference type="PROSITE" id="PS50893">
    <property type="entry name" value="ABC_TRANSPORTER_2"/>
    <property type="match status" value="2"/>
</dbReference>
<evidence type="ECO:0000256" key="1">
    <source>
        <dbReference type="ARBA" id="ARBA00004651"/>
    </source>
</evidence>
<feature type="transmembrane region" description="Helical" evidence="12">
    <location>
        <begin position="464"/>
        <end position="483"/>
    </location>
</feature>
<feature type="domain" description="ABC transporter" evidence="13">
    <location>
        <begin position="79"/>
        <end position="347"/>
    </location>
</feature>
<dbReference type="Pfam" id="PF01061">
    <property type="entry name" value="ABC2_membrane"/>
    <property type="match status" value="2"/>
</dbReference>
<dbReference type="InParanoid" id="A0A507AMV3"/>
<dbReference type="InterPro" id="IPR029481">
    <property type="entry name" value="ABC_trans_N"/>
</dbReference>
<keyword evidence="5 12" id="KW-0812">Transmembrane</keyword>
<keyword evidence="4" id="KW-1003">Cell membrane</keyword>
<feature type="transmembrane region" description="Helical" evidence="12">
    <location>
        <begin position="536"/>
        <end position="563"/>
    </location>
</feature>
<feature type="transmembrane region" description="Helical" evidence="12">
    <location>
        <begin position="1244"/>
        <end position="1264"/>
    </location>
</feature>
<keyword evidence="9 12" id="KW-0472">Membrane</keyword>
<feature type="transmembrane region" description="Helical" evidence="12">
    <location>
        <begin position="265"/>
        <end position="283"/>
    </location>
</feature>
<evidence type="ECO:0000313" key="15">
    <source>
        <dbReference type="Proteomes" id="UP000319257"/>
    </source>
</evidence>
<dbReference type="GO" id="GO:0140359">
    <property type="term" value="F:ABC-type transporter activity"/>
    <property type="evidence" value="ECO:0007669"/>
    <property type="project" value="InterPro"/>
</dbReference>
<name>A0A507AMV3_9PEZI</name>
<evidence type="ECO:0000256" key="12">
    <source>
        <dbReference type="SAM" id="Phobius"/>
    </source>
</evidence>
<evidence type="ECO:0000256" key="2">
    <source>
        <dbReference type="ARBA" id="ARBA00006012"/>
    </source>
</evidence>
<evidence type="ECO:0000256" key="6">
    <source>
        <dbReference type="ARBA" id="ARBA00022741"/>
    </source>
</evidence>
<evidence type="ECO:0000256" key="4">
    <source>
        <dbReference type="ARBA" id="ARBA00022475"/>
    </source>
</evidence>
<evidence type="ECO:0000256" key="10">
    <source>
        <dbReference type="ARBA" id="ARBA00023180"/>
    </source>
</evidence>
<organism evidence="14 15">
    <name type="scientific">Thyridium curvatum</name>
    <dbReference type="NCBI Taxonomy" id="1093900"/>
    <lineage>
        <taxon>Eukaryota</taxon>
        <taxon>Fungi</taxon>
        <taxon>Dikarya</taxon>
        <taxon>Ascomycota</taxon>
        <taxon>Pezizomycotina</taxon>
        <taxon>Sordariomycetes</taxon>
        <taxon>Sordariomycetidae</taxon>
        <taxon>Thyridiales</taxon>
        <taxon>Thyridiaceae</taxon>
        <taxon>Thyridium</taxon>
    </lineage>
</organism>
<dbReference type="Gene3D" id="3.40.50.300">
    <property type="entry name" value="P-loop containing nucleotide triphosphate hydrolases"/>
    <property type="match status" value="2"/>
</dbReference>
<keyword evidence="7" id="KW-0067">ATP-binding</keyword>
<sequence>MTPPESDDTNAGDTMPHEEHTTDGERTPQDDAWVQKPTLIARHERDERSGFPPRKLGVTWQNLTVEAVAAEATIHENVISQFDIVRQARSLRRKRPMKTLLDKSHGCVKPGEMLLVLGRPGSGCTTLLSVLANRRRGYASVTGDVHYGSMDSREARHYRGQIVMNTEEELFYPTLTVQQTIDFATRLKTPFRLPEGISSKEQLRNETRDFLLRGMGIEHTTTTKVGDEFVRGISGGERKRVSLIECMATNASVYCWDNSTRGLDASMYVLMLISPLFHVLTLVSKNRALEYAKAIRAMTDILGLASIVTLYQAGNGIYELFDKVLILEGGHEMFYGPLKEARPFMEGLGFICQEGSNVADYLTGVTVPTERLIRPGCEKSFPHTGEEIRVQYEHSDIYKHAITEYDYPTTEEAAENTRLFKEAIKAEKSNHIPASSVMTVSFQKQVKACIMRQYQIIWGDKATLFAKQISVVILSLIAGSLFYDAPNDSTGLFLKSGALFFSLLYNSLLALSEVTASFTGRPVLTKHKSFALYHPAAFCFAQIAADIPILLVQISNFSLILYFMVNLTRTAGDFFTFWIILFATTMCITAMFRAIGSSFRTFGAASKVSGLIMIGLVLYSGYFLYKPTMHPWFVWIFWIDPLAYAFDALLSNEMHGKTIPCESVNLVPFGPGYGDSAHQACAGVLGALPFENFVLGDNYLKALSYSHAHLWRNFGIVWAFWFLFVAITIFSTSRWKASSEAGSTLLIPREKAKVVKKAMHKDLEAQEKSTGSSIPDNANDSSGRDDSSENLMRNTSVFTWKNLSYTVNTPEGERKLLDNVQGWVKPGMLGALMGISGAGKTTLLDVLAQRKTFGTIHGSILVDGRPLPVSFQRSAGYCEQLDVHEPHATVREALEFSALLRQKRDVSREEKLKYVDVIIDLLELNDLADTLIGRIGDGLTVEQRKRVTIGVELVSKPSILIFLDEPTSGLDGQSAFNTVRFLRKLADAGQSVLVTIHQPSAQLFAQFDTLLLLTIGGRTVYFGDIGDNGQTVKDYFARYGAPCPPDVNPAEHMIDVVSGHLEHGHDWSETWLASPEHNAMEKELDHIITDAASKPPGTVDDGHEFALPLWEQIHIVTKRMNLALFRDTNYVNNKFLLHIFCALFNGFTFWKLGDSVVDLQLRLFAIFNLIFVVPGTINQLQPLFIERRDIFETREKKSKTYSWVSFVTALIVSEVPYLVISAVLYFVCWYYTVGFPRSSDRAGATFFVVLMYEFIYTGIGQFIAAYAPNAVFASLINPFVIGILLAFCGVLVPYRQIQAFWRYWMYYINPFNYLMGSMLVFDVWGVPVRCTEAEFAYFRPPAGKTCGEYLAPFLQGYGAASNLTNPESTTTCKVCQYRDGSDYLRTVNLNHYYYGWRDAAIVVIFVLSSYGLVYGLMKLRTKASKKAE</sequence>
<dbReference type="InterPro" id="IPR017871">
    <property type="entry name" value="ABC_transporter-like_CS"/>
</dbReference>
<keyword evidence="8 12" id="KW-1133">Transmembrane helix</keyword>
<dbReference type="OrthoDB" id="245989at2759"/>
<comment type="similarity">
    <text evidence="2">Belongs to the ABC transporter superfamily. ABCG family. PDR (TC 3.A.1.205) subfamily.</text>
</comment>
<feature type="transmembrane region" description="Helical" evidence="12">
    <location>
        <begin position="503"/>
        <end position="524"/>
    </location>
</feature>
<feature type="transmembrane region" description="Helical" evidence="12">
    <location>
        <begin position="575"/>
        <end position="596"/>
    </location>
</feature>
<dbReference type="RefSeq" id="XP_030990308.1">
    <property type="nucleotide sequence ID" value="XM_031144953.1"/>
</dbReference>
<dbReference type="InterPro" id="IPR027417">
    <property type="entry name" value="P-loop_NTPase"/>
</dbReference>
<dbReference type="Proteomes" id="UP000319257">
    <property type="component" value="Unassembled WGS sequence"/>
</dbReference>
<dbReference type="STRING" id="1093900.A0A507AMV3"/>
<dbReference type="CDD" id="cd03232">
    <property type="entry name" value="ABCG_PDR_domain2"/>
    <property type="match status" value="1"/>
</dbReference>
<feature type="transmembrane region" description="Helical" evidence="12">
    <location>
        <begin position="1204"/>
        <end position="1232"/>
    </location>
</feature>
<keyword evidence="10" id="KW-0325">Glycoprotein</keyword>
<evidence type="ECO:0000313" key="14">
    <source>
        <dbReference type="EMBL" id="TPX08597.1"/>
    </source>
</evidence>
<keyword evidence="6" id="KW-0547">Nucleotide-binding</keyword>
<feature type="compositionally biased region" description="Basic and acidic residues" evidence="11">
    <location>
        <begin position="15"/>
        <end position="29"/>
    </location>
</feature>
<dbReference type="Pfam" id="PF14510">
    <property type="entry name" value="ABC_trans_N"/>
    <property type="match status" value="1"/>
</dbReference>
<evidence type="ECO:0000256" key="7">
    <source>
        <dbReference type="ARBA" id="ARBA00022840"/>
    </source>
</evidence>
<feature type="compositionally biased region" description="Polar residues" evidence="11">
    <location>
        <begin position="768"/>
        <end position="781"/>
    </location>
</feature>
<feature type="region of interest" description="Disordered" evidence="11">
    <location>
        <begin position="763"/>
        <end position="790"/>
    </location>
</feature>
<evidence type="ECO:0000256" key="9">
    <source>
        <dbReference type="ARBA" id="ARBA00023136"/>
    </source>
</evidence>
<dbReference type="EMBL" id="SKBQ01000076">
    <property type="protein sequence ID" value="TPX08597.1"/>
    <property type="molecule type" value="Genomic_DNA"/>
</dbReference>
<feature type="compositionally biased region" description="Acidic residues" evidence="11">
    <location>
        <begin position="1"/>
        <end position="10"/>
    </location>
</feature>
<dbReference type="CDD" id="cd03233">
    <property type="entry name" value="ABCG_PDR_domain1"/>
    <property type="match status" value="1"/>
</dbReference>
<proteinExistence type="inferred from homology"/>
<evidence type="ECO:0000256" key="8">
    <source>
        <dbReference type="ARBA" id="ARBA00022989"/>
    </source>
</evidence>
<dbReference type="InterPro" id="IPR034001">
    <property type="entry name" value="ABCG_PDR_1"/>
</dbReference>
<protein>
    <recommendedName>
        <fullName evidence="13">ABC transporter domain-containing protein</fullName>
    </recommendedName>
</protein>
<evidence type="ECO:0000256" key="3">
    <source>
        <dbReference type="ARBA" id="ARBA00022448"/>
    </source>
</evidence>
<dbReference type="Pfam" id="PF06422">
    <property type="entry name" value="PDR_CDR"/>
    <property type="match status" value="1"/>
</dbReference>
<dbReference type="GO" id="GO:0005524">
    <property type="term" value="F:ATP binding"/>
    <property type="evidence" value="ECO:0007669"/>
    <property type="project" value="UniProtKB-KW"/>
</dbReference>
<dbReference type="Pfam" id="PF00005">
    <property type="entry name" value="ABC_tran"/>
    <property type="match status" value="2"/>
</dbReference>
<dbReference type="InterPro" id="IPR003439">
    <property type="entry name" value="ABC_transporter-like_ATP-bd"/>
</dbReference>
<dbReference type="InterPro" id="IPR043926">
    <property type="entry name" value="ABCG_dom"/>
</dbReference>
<comment type="caution">
    <text evidence="14">The sequence shown here is derived from an EMBL/GenBank/DDBJ whole genome shotgun (WGS) entry which is preliminary data.</text>
</comment>
<feature type="transmembrane region" description="Helical" evidence="12">
    <location>
        <begin position="608"/>
        <end position="625"/>
    </location>
</feature>
<dbReference type="PANTHER" id="PTHR19241">
    <property type="entry name" value="ATP-BINDING CASSETTE TRANSPORTER"/>
    <property type="match status" value="1"/>
</dbReference>
<feature type="transmembrane region" description="Helical" evidence="12">
    <location>
        <begin position="710"/>
        <end position="730"/>
    </location>
</feature>
<dbReference type="InterPro" id="IPR010929">
    <property type="entry name" value="PDR_CDR_ABC"/>
</dbReference>
<gene>
    <name evidence="14" type="ORF">E0L32_009936</name>
</gene>
<dbReference type="GO" id="GO:0016887">
    <property type="term" value="F:ATP hydrolysis activity"/>
    <property type="evidence" value="ECO:0007669"/>
    <property type="project" value="InterPro"/>
</dbReference>
<reference evidence="14 15" key="1">
    <citation type="submission" date="2019-06" db="EMBL/GenBank/DDBJ databases">
        <title>Draft genome sequence of the filamentous fungus Phialemoniopsis curvata isolated from diesel fuel.</title>
        <authorList>
            <person name="Varaljay V.A."/>
            <person name="Lyon W.J."/>
            <person name="Crouch A.L."/>
            <person name="Drake C.E."/>
            <person name="Hollomon J.M."/>
            <person name="Nadeau L.J."/>
            <person name="Nunn H.S."/>
            <person name="Stevenson B.S."/>
            <person name="Bojanowski C.L."/>
            <person name="Crookes-Goodson W.J."/>
        </authorList>
    </citation>
    <scope>NUCLEOTIDE SEQUENCE [LARGE SCALE GENOMIC DNA]</scope>
    <source>
        <strain evidence="14 15">D216</strain>
    </source>
</reference>
<dbReference type="InterPro" id="IPR003593">
    <property type="entry name" value="AAA+_ATPase"/>
</dbReference>
<evidence type="ECO:0000256" key="5">
    <source>
        <dbReference type="ARBA" id="ARBA00022692"/>
    </source>
</evidence>
<dbReference type="Pfam" id="PF19055">
    <property type="entry name" value="ABC2_membrane_7"/>
    <property type="match status" value="1"/>
</dbReference>
<feature type="region of interest" description="Disordered" evidence="11">
    <location>
        <begin position="1"/>
        <end position="35"/>
    </location>
</feature>
<dbReference type="FunFam" id="3.40.50.300:FF:000054">
    <property type="entry name" value="ABC multidrug transporter atrF"/>
    <property type="match status" value="1"/>
</dbReference>
<feature type="transmembrane region" description="Helical" evidence="12">
    <location>
        <begin position="1270"/>
        <end position="1292"/>
    </location>
</feature>
<feature type="transmembrane region" description="Helical" evidence="12">
    <location>
        <begin position="1135"/>
        <end position="1152"/>
    </location>
</feature>
<comment type="subcellular location">
    <subcellularLocation>
        <location evidence="1">Cell membrane</location>
        <topology evidence="1">Multi-pass membrane protein</topology>
    </subcellularLocation>
</comment>
<dbReference type="SMART" id="SM00382">
    <property type="entry name" value="AAA"/>
    <property type="match status" value="2"/>
</dbReference>
<feature type="domain" description="ABC transporter" evidence="13">
    <location>
        <begin position="798"/>
        <end position="1041"/>
    </location>
</feature>
<dbReference type="PROSITE" id="PS00211">
    <property type="entry name" value="ABC_TRANSPORTER_1"/>
    <property type="match status" value="1"/>
</dbReference>
<keyword evidence="15" id="KW-1185">Reference proteome</keyword>
<dbReference type="GO" id="GO:0005886">
    <property type="term" value="C:plasma membrane"/>
    <property type="evidence" value="ECO:0007669"/>
    <property type="project" value="UniProtKB-SubCell"/>
</dbReference>
<dbReference type="SUPFAM" id="SSF52540">
    <property type="entry name" value="P-loop containing nucleoside triphosphate hydrolases"/>
    <property type="match status" value="2"/>
</dbReference>
<dbReference type="GeneID" id="41977383"/>
<evidence type="ECO:0000259" key="13">
    <source>
        <dbReference type="PROSITE" id="PS50893"/>
    </source>
</evidence>
<dbReference type="FunFam" id="3.40.50.300:FF:001465">
    <property type="entry name" value="ABC multidrug transporter (Eurofung)"/>
    <property type="match status" value="1"/>
</dbReference>
<dbReference type="InterPro" id="IPR013525">
    <property type="entry name" value="ABC2_TM"/>
</dbReference>
<feature type="transmembrane region" description="Helical" evidence="12">
    <location>
        <begin position="1304"/>
        <end position="1324"/>
    </location>
</feature>
<dbReference type="InterPro" id="IPR034003">
    <property type="entry name" value="ABCG_PDR_2"/>
</dbReference>
<feature type="transmembrane region" description="Helical" evidence="12">
    <location>
        <begin position="1399"/>
        <end position="1417"/>
    </location>
</feature>